<dbReference type="EMBL" id="NMUH01008724">
    <property type="protein sequence ID" value="MQM19181.1"/>
    <property type="molecule type" value="Genomic_DNA"/>
</dbReference>
<dbReference type="InterPro" id="IPR042097">
    <property type="entry name" value="Aminopeptidase_N-like_N_sf"/>
</dbReference>
<dbReference type="GO" id="GO:0043171">
    <property type="term" value="P:peptide catabolic process"/>
    <property type="evidence" value="ECO:0007669"/>
    <property type="project" value="TreeGrafter"/>
</dbReference>
<reference evidence="2" key="1">
    <citation type="submission" date="2017-07" db="EMBL/GenBank/DDBJ databases">
        <title>Taro Niue Genome Assembly and Annotation.</title>
        <authorList>
            <person name="Atibalentja N."/>
            <person name="Keating K."/>
            <person name="Fields C.J."/>
        </authorList>
    </citation>
    <scope>NUCLEOTIDE SEQUENCE</scope>
    <source>
        <strain evidence="2">Niue_2</strain>
        <tissue evidence="2">Leaf</tissue>
    </source>
</reference>
<dbReference type="Gene3D" id="2.60.40.1730">
    <property type="entry name" value="tricorn interacting facor f3 domain"/>
    <property type="match status" value="1"/>
</dbReference>
<dbReference type="GO" id="GO:0042277">
    <property type="term" value="F:peptide binding"/>
    <property type="evidence" value="ECO:0007669"/>
    <property type="project" value="TreeGrafter"/>
</dbReference>
<organism evidence="2 3">
    <name type="scientific">Colocasia esculenta</name>
    <name type="common">Wild taro</name>
    <name type="synonym">Arum esculentum</name>
    <dbReference type="NCBI Taxonomy" id="4460"/>
    <lineage>
        <taxon>Eukaryota</taxon>
        <taxon>Viridiplantae</taxon>
        <taxon>Streptophyta</taxon>
        <taxon>Embryophyta</taxon>
        <taxon>Tracheophyta</taxon>
        <taxon>Spermatophyta</taxon>
        <taxon>Magnoliopsida</taxon>
        <taxon>Liliopsida</taxon>
        <taxon>Araceae</taxon>
        <taxon>Aroideae</taxon>
        <taxon>Colocasieae</taxon>
        <taxon>Colocasia</taxon>
    </lineage>
</organism>
<evidence type="ECO:0000313" key="2">
    <source>
        <dbReference type="EMBL" id="MQM19181.1"/>
    </source>
</evidence>
<dbReference type="AlphaFoldDB" id="A0A843XIY9"/>
<dbReference type="GO" id="GO:0006508">
    <property type="term" value="P:proteolysis"/>
    <property type="evidence" value="ECO:0007669"/>
    <property type="project" value="TreeGrafter"/>
</dbReference>
<dbReference type="Proteomes" id="UP000652761">
    <property type="component" value="Unassembled WGS sequence"/>
</dbReference>
<name>A0A843XIY9_COLES</name>
<dbReference type="GO" id="GO:0005737">
    <property type="term" value="C:cytoplasm"/>
    <property type="evidence" value="ECO:0007669"/>
    <property type="project" value="TreeGrafter"/>
</dbReference>
<dbReference type="Pfam" id="PF17900">
    <property type="entry name" value="Peptidase_M1_N"/>
    <property type="match status" value="1"/>
</dbReference>
<proteinExistence type="predicted"/>
<dbReference type="SUPFAM" id="SSF63737">
    <property type="entry name" value="Leukotriene A4 hydrolase N-terminal domain"/>
    <property type="match status" value="1"/>
</dbReference>
<dbReference type="PANTHER" id="PTHR11533:SF174">
    <property type="entry name" value="PUROMYCIN-SENSITIVE AMINOPEPTIDASE-RELATED"/>
    <property type="match status" value="1"/>
</dbReference>
<dbReference type="GO" id="GO:0005615">
    <property type="term" value="C:extracellular space"/>
    <property type="evidence" value="ECO:0007669"/>
    <property type="project" value="TreeGrafter"/>
</dbReference>
<feature type="domain" description="Aminopeptidase N-like N-terminal" evidence="1">
    <location>
        <begin position="21"/>
        <end position="162"/>
    </location>
</feature>
<dbReference type="InterPro" id="IPR045357">
    <property type="entry name" value="Aminopeptidase_N-like_N"/>
</dbReference>
<dbReference type="InterPro" id="IPR050344">
    <property type="entry name" value="Peptidase_M1_aminopeptidases"/>
</dbReference>
<accession>A0A843XIY9</accession>
<evidence type="ECO:0000259" key="1">
    <source>
        <dbReference type="Pfam" id="PF17900"/>
    </source>
</evidence>
<dbReference type="PANTHER" id="PTHR11533">
    <property type="entry name" value="PROTEASE M1 ZINC METALLOPROTEASE"/>
    <property type="match status" value="1"/>
</dbReference>
<evidence type="ECO:0000313" key="3">
    <source>
        <dbReference type="Proteomes" id="UP000652761"/>
    </source>
</evidence>
<dbReference type="GO" id="GO:0008270">
    <property type="term" value="F:zinc ion binding"/>
    <property type="evidence" value="ECO:0007669"/>
    <property type="project" value="TreeGrafter"/>
</dbReference>
<comment type="caution">
    <text evidence="2">The sequence shown here is derived from an EMBL/GenBank/DDBJ whole genome shotgun (WGS) entry which is preliminary data.</text>
</comment>
<keyword evidence="3" id="KW-1185">Reference proteome</keyword>
<protein>
    <recommendedName>
        <fullName evidence="1">Aminopeptidase N-like N-terminal domain-containing protein</fullName>
    </recommendedName>
</protein>
<gene>
    <name evidence="2" type="ORF">Taro_052182</name>
</gene>
<dbReference type="GO" id="GO:0016020">
    <property type="term" value="C:membrane"/>
    <property type="evidence" value="ECO:0007669"/>
    <property type="project" value="TreeGrafter"/>
</dbReference>
<sequence>MATARAADQFKGQARLPKFAVPRRYDLKLVPDLDACKFTGAVVVYVDVIEETKFLVLNAADLVVAEGSVSFRSQDSSQELRPTEVINVVEDEVLVLAFKKALPFGEGVLRIGFSGTLNDQMKGFYRSEYVHNGEKKNMAVTQFEPADARRCFPCWDEPAFKVILFISPLVVSSLFCALRRRLPSYGDGHSSRDMISNLLICAPMKGVTELSKSSALEMLCCKNCDAMSTLILGIASHDLLLRF</sequence>
<dbReference type="GO" id="GO:0070006">
    <property type="term" value="F:metalloaminopeptidase activity"/>
    <property type="evidence" value="ECO:0007669"/>
    <property type="project" value="TreeGrafter"/>
</dbReference>
<dbReference type="OrthoDB" id="694231at2759"/>